<feature type="transmembrane region" description="Helical" evidence="6">
    <location>
        <begin position="37"/>
        <end position="54"/>
    </location>
</feature>
<dbReference type="SUPFAM" id="SSF56112">
    <property type="entry name" value="Protein kinase-like (PK-like)"/>
    <property type="match status" value="1"/>
</dbReference>
<dbReference type="InterPro" id="IPR011009">
    <property type="entry name" value="Kinase-like_dom_sf"/>
</dbReference>
<comment type="caution">
    <text evidence="7">The sequence shown here is derived from an EMBL/GenBank/DDBJ whole genome shotgun (WGS) entry which is preliminary data.</text>
</comment>
<evidence type="ECO:0000256" key="5">
    <source>
        <dbReference type="ARBA" id="ARBA00023136"/>
    </source>
</evidence>
<dbReference type="Pfam" id="PF03706">
    <property type="entry name" value="LPG_synthase_TM"/>
    <property type="match status" value="1"/>
</dbReference>
<evidence type="ECO:0000313" key="8">
    <source>
        <dbReference type="Proteomes" id="UP000321049"/>
    </source>
</evidence>
<feature type="transmembrane region" description="Helical" evidence="6">
    <location>
        <begin position="496"/>
        <end position="524"/>
    </location>
</feature>
<feature type="transmembrane region" description="Helical" evidence="6">
    <location>
        <begin position="742"/>
        <end position="760"/>
    </location>
</feature>
<feature type="transmembrane region" description="Helical" evidence="6">
    <location>
        <begin position="142"/>
        <end position="161"/>
    </location>
</feature>
<gene>
    <name evidence="7" type="ORF">CTE05_09900</name>
</gene>
<evidence type="ECO:0000313" key="7">
    <source>
        <dbReference type="EMBL" id="GEL97443.1"/>
    </source>
</evidence>
<keyword evidence="4 6" id="KW-1133">Transmembrane helix</keyword>
<keyword evidence="3 6" id="KW-0812">Transmembrane</keyword>
<evidence type="ECO:0000256" key="4">
    <source>
        <dbReference type="ARBA" id="ARBA00022989"/>
    </source>
</evidence>
<dbReference type="OrthoDB" id="3766049at2"/>
<keyword evidence="8" id="KW-1185">Reference proteome</keyword>
<feature type="transmembrane region" description="Helical" evidence="6">
    <location>
        <begin position="74"/>
        <end position="99"/>
    </location>
</feature>
<dbReference type="PANTHER" id="PTHR39087">
    <property type="entry name" value="UPF0104 MEMBRANE PROTEIN MJ1595"/>
    <property type="match status" value="1"/>
</dbReference>
<organism evidence="7 8">
    <name type="scientific">Cellulomonas terrae</name>
    <dbReference type="NCBI Taxonomy" id="311234"/>
    <lineage>
        <taxon>Bacteria</taxon>
        <taxon>Bacillati</taxon>
        <taxon>Actinomycetota</taxon>
        <taxon>Actinomycetes</taxon>
        <taxon>Micrococcales</taxon>
        <taxon>Cellulomonadaceae</taxon>
        <taxon>Cellulomonas</taxon>
    </lineage>
</organism>
<feature type="transmembrane region" description="Helical" evidence="6">
    <location>
        <begin position="195"/>
        <end position="215"/>
    </location>
</feature>
<feature type="transmembrane region" description="Helical" evidence="6">
    <location>
        <begin position="652"/>
        <end position="670"/>
    </location>
</feature>
<evidence type="ECO:0000256" key="3">
    <source>
        <dbReference type="ARBA" id="ARBA00022692"/>
    </source>
</evidence>
<dbReference type="Proteomes" id="UP000321049">
    <property type="component" value="Unassembled WGS sequence"/>
</dbReference>
<comment type="subcellular location">
    <subcellularLocation>
        <location evidence="1">Cell membrane</location>
        <topology evidence="1">Multi-pass membrane protein</topology>
    </subcellularLocation>
</comment>
<keyword evidence="5 6" id="KW-0472">Membrane</keyword>
<dbReference type="PANTHER" id="PTHR39087:SF2">
    <property type="entry name" value="UPF0104 MEMBRANE PROTEIN MJ1595"/>
    <property type="match status" value="1"/>
</dbReference>
<feature type="transmembrane region" description="Helical" evidence="6">
    <location>
        <begin position="111"/>
        <end position="130"/>
    </location>
</feature>
<dbReference type="InterPro" id="IPR022791">
    <property type="entry name" value="L-PG_synthase/AglD"/>
</dbReference>
<dbReference type="EMBL" id="BJWH01000003">
    <property type="protein sequence ID" value="GEL97443.1"/>
    <property type="molecule type" value="Genomic_DNA"/>
</dbReference>
<feature type="transmembrane region" description="Helical" evidence="6">
    <location>
        <begin position="530"/>
        <end position="557"/>
    </location>
</feature>
<feature type="transmembrane region" description="Helical" evidence="6">
    <location>
        <begin position="607"/>
        <end position="632"/>
    </location>
</feature>
<reference evidence="7 8" key="1">
    <citation type="submission" date="2019-07" db="EMBL/GenBank/DDBJ databases">
        <title>Whole genome shotgun sequence of Cellulomonas terrae NBRC 100819.</title>
        <authorList>
            <person name="Hosoyama A."/>
            <person name="Uohara A."/>
            <person name="Ohji S."/>
            <person name="Ichikawa N."/>
        </authorList>
    </citation>
    <scope>NUCLEOTIDE SEQUENCE [LARGE SCALE GENOMIC DNA]</scope>
    <source>
        <strain evidence="7 8">NBRC 100819</strain>
    </source>
</reference>
<feature type="transmembrane region" description="Helical" evidence="6">
    <location>
        <begin position="780"/>
        <end position="801"/>
    </location>
</feature>
<feature type="transmembrane region" description="Helical" evidence="6">
    <location>
        <begin position="173"/>
        <end position="189"/>
    </location>
</feature>
<dbReference type="GO" id="GO:0005886">
    <property type="term" value="C:plasma membrane"/>
    <property type="evidence" value="ECO:0007669"/>
    <property type="project" value="UniProtKB-SubCell"/>
</dbReference>
<evidence type="ECO:0000256" key="1">
    <source>
        <dbReference type="ARBA" id="ARBA00004651"/>
    </source>
</evidence>
<dbReference type="RefSeq" id="WP_146845003.1">
    <property type="nucleotide sequence ID" value="NZ_BJWH01000003.1"/>
</dbReference>
<keyword evidence="2" id="KW-1003">Cell membrane</keyword>
<accession>A0A511JIG8</accession>
<dbReference type="AlphaFoldDB" id="A0A511JIG8"/>
<name>A0A511JIG8_9CELL</name>
<sequence length="815" mass="84002">MADRAERTRTRAVGLDGLVRVWSSGAGAPRLRRPTDILLLVVSVLALGVLALAAPGPSGADDALDTLLAWLQPLFGWLWSVVYAVMTLWAVGVVVLAAASRGRRRLLVDQATASALAFGAALGVGALAGTHPSAIVDGLVSSGPPVVYVASRVAILTAIIVTASPHLARPWRYASRVVIGLGAVAAIGLNATNLIGASAAIAVGIAAAAVTHLVLGSPQGRLTDAQVQVALADLGVPTTSVRASPDPSAVNLLVARTEQDTDLRVTVYGRDAWDSQLVGSLWTALTRRGERAQLWGTRRSRVEHEALFTLLASKAGVPTLDVVAVGVADQGDALLVTSSPRASLGDLDADALDDGLLAGMWRAVVGLHRAGIAHGRIDSSRVVVRLDGTAALADFDAAGRAADEGDVLTDQARLLVCTALVVGPDRALAAAVTAIGTDGLADVLPYLQSAALGRGTRADVRTGTWTLDELRAAAVAAAGVEEPPLERLRRVTPRSVGTLVLTALVVYVVVTMLAGVDLASVAAALASADWVWLVAALLLSPFIQTALAGATLGAALARLRYVPVLMLQYAIQFISLVLPSSAARLALEVRFFQKFGIPAGSALSFGLIDSVTGFVVQASLILIIVVSGLPGFTSSLETGSSGDDSGSTSPSLLVVLVALVVLTALITLVVPRLRHRVTARIPAIRAAIAEQARSAHSALGVLRRPAKVAAMLGGNLGAQLLQAGVLALCLQAFGQTAHFSQLILINTAVALFSGLMPVPGGMGVAEAGFTVGLQAIGVPSAIAVSTAITFRLVTFYLPPIWGAAAMRWLRRNEYV</sequence>
<evidence type="ECO:0000256" key="2">
    <source>
        <dbReference type="ARBA" id="ARBA00022475"/>
    </source>
</evidence>
<evidence type="ECO:0000256" key="6">
    <source>
        <dbReference type="SAM" id="Phobius"/>
    </source>
</evidence>
<proteinExistence type="predicted"/>
<protein>
    <submittedName>
        <fullName evidence="7">Membrane protein</fullName>
    </submittedName>
</protein>